<evidence type="ECO:0000256" key="2">
    <source>
        <dbReference type="ARBA" id="ARBA00008017"/>
    </source>
</evidence>
<evidence type="ECO:0000259" key="10">
    <source>
        <dbReference type="Pfam" id="PF21082"/>
    </source>
</evidence>
<evidence type="ECO:0000256" key="5">
    <source>
        <dbReference type="ARBA" id="ARBA00022989"/>
    </source>
</evidence>
<feature type="transmembrane region" description="Helical" evidence="8">
    <location>
        <begin position="334"/>
        <end position="356"/>
    </location>
</feature>
<organism evidence="11 12">
    <name type="scientific">Arcobacter suis CECT 7833</name>
    <dbReference type="NCBI Taxonomy" id="663365"/>
    <lineage>
        <taxon>Bacteria</taxon>
        <taxon>Pseudomonadati</taxon>
        <taxon>Campylobacterota</taxon>
        <taxon>Epsilonproteobacteria</taxon>
        <taxon>Campylobacterales</taxon>
        <taxon>Arcobacteraceae</taxon>
        <taxon>Arcobacter</taxon>
    </lineage>
</organism>
<keyword evidence="6 8" id="KW-0472">Membrane</keyword>
<evidence type="ECO:0000256" key="7">
    <source>
        <dbReference type="SAM" id="Coils"/>
    </source>
</evidence>
<keyword evidence="12" id="KW-1185">Reference proteome</keyword>
<dbReference type="Pfam" id="PF21082">
    <property type="entry name" value="MS_channel_3rd"/>
    <property type="match status" value="1"/>
</dbReference>
<gene>
    <name evidence="11" type="ORF">ASUIS_2557</name>
</gene>
<dbReference type="InterPro" id="IPR052702">
    <property type="entry name" value="MscS-like_channel"/>
</dbReference>
<dbReference type="Proteomes" id="UP000263040">
    <property type="component" value="Chromosome"/>
</dbReference>
<dbReference type="InterPro" id="IPR011066">
    <property type="entry name" value="MscS_channel_C_sf"/>
</dbReference>
<keyword evidence="3" id="KW-1003">Cell membrane</keyword>
<feature type="coiled-coil region" evidence="7">
    <location>
        <begin position="218"/>
        <end position="245"/>
    </location>
</feature>
<protein>
    <submittedName>
        <fullName evidence="11">Small conductance mechanosensitive channel protein</fullName>
    </submittedName>
</protein>
<evidence type="ECO:0000256" key="6">
    <source>
        <dbReference type="ARBA" id="ARBA00023136"/>
    </source>
</evidence>
<dbReference type="GO" id="GO:0005886">
    <property type="term" value="C:plasma membrane"/>
    <property type="evidence" value="ECO:0007669"/>
    <property type="project" value="UniProtKB-SubCell"/>
</dbReference>
<dbReference type="EMBL" id="CP032100">
    <property type="protein sequence ID" value="AXX90965.1"/>
    <property type="molecule type" value="Genomic_DNA"/>
</dbReference>
<feature type="transmembrane region" description="Helical" evidence="8">
    <location>
        <begin position="377"/>
        <end position="396"/>
    </location>
</feature>
<evidence type="ECO:0000313" key="12">
    <source>
        <dbReference type="Proteomes" id="UP000263040"/>
    </source>
</evidence>
<dbReference type="SUPFAM" id="SSF50182">
    <property type="entry name" value="Sm-like ribonucleoproteins"/>
    <property type="match status" value="1"/>
</dbReference>
<evidence type="ECO:0000259" key="9">
    <source>
        <dbReference type="Pfam" id="PF00924"/>
    </source>
</evidence>
<accession>A0AAD0SUR3</accession>
<proteinExistence type="inferred from homology"/>
<dbReference type="Gene3D" id="3.30.70.100">
    <property type="match status" value="1"/>
</dbReference>
<dbReference type="Pfam" id="PF00924">
    <property type="entry name" value="MS_channel_2nd"/>
    <property type="match status" value="1"/>
</dbReference>
<dbReference type="InterPro" id="IPR010920">
    <property type="entry name" value="LSM_dom_sf"/>
</dbReference>
<dbReference type="InterPro" id="IPR023408">
    <property type="entry name" value="MscS_beta-dom_sf"/>
</dbReference>
<dbReference type="SUPFAM" id="SSF82861">
    <property type="entry name" value="Mechanosensitive channel protein MscS (YggB), transmembrane region"/>
    <property type="match status" value="1"/>
</dbReference>
<evidence type="ECO:0000256" key="1">
    <source>
        <dbReference type="ARBA" id="ARBA00004651"/>
    </source>
</evidence>
<dbReference type="SUPFAM" id="SSF82689">
    <property type="entry name" value="Mechanosensitive channel protein MscS (YggB), C-terminal domain"/>
    <property type="match status" value="1"/>
</dbReference>
<evidence type="ECO:0000256" key="3">
    <source>
        <dbReference type="ARBA" id="ARBA00022475"/>
    </source>
</evidence>
<feature type="domain" description="Mechanosensitive ion channel MscS" evidence="9">
    <location>
        <begin position="423"/>
        <end position="490"/>
    </location>
</feature>
<keyword evidence="7" id="KW-0175">Coiled coil</keyword>
<name>A0AAD0SUR3_9BACT</name>
<comment type="subcellular location">
    <subcellularLocation>
        <location evidence="1">Cell membrane</location>
        <topology evidence="1">Multi-pass membrane protein</topology>
    </subcellularLocation>
</comment>
<feature type="coiled-coil region" evidence="7">
    <location>
        <begin position="106"/>
        <end position="140"/>
    </location>
</feature>
<sequence>MRIIFLFIFLISTSFALSIDKSWYENGTKEGLEKLYLDQTKKVTSIKNDLSPEDKEQVEYQLLLLKKLQSIIKEENTFIFKNIEEITSIDSYIEQVKEYLKSIDSYNSVKNEFNDNNNKMNLLEEQIEKLTNKEEIVAINSQLLYSYYKLKNIQNKSTIDEYEKYQDSFRKILLNSLESVKFTINPNLKTKIEKSFENFNELIKEERRLTLSYDKAKITENEIKIKALDLQIEQLKLDKSKLINQIVYSKIEELLPLLKEKKSAYFDLYNQLQIFIEDNQANYESLNELFKYLSRERLGVTKTTFADTKQSFIDIIKFGWTEINNPIIPIGDGISILAITKFFLIFIIGFSIATFYKKKISNATTHYLRNTSIATRTMLANLGYYFLVAITFVFGLNSVGIDLSSLTILVGALSVGIGFGLQNIVSNFISGIILIFEKSIQVGNIIEIGTGLRGKVNQINMRSSVITTFDNIDIIIPNATLIQNNVINLTFSDDVRRLHVPFGIAYGSNIEDVIQIILDSLEKSDLIYIKTNLEKLPKVRMTLMGPSSIDFELLVWISENPNENGIGSSTMSDFLIFIYKTLQENNVEMPFPQMDIHIKRPV</sequence>
<dbReference type="Gene3D" id="1.10.287.1260">
    <property type="match status" value="1"/>
</dbReference>
<evidence type="ECO:0000256" key="8">
    <source>
        <dbReference type="SAM" id="Phobius"/>
    </source>
</evidence>
<dbReference type="PANTHER" id="PTHR30347:SF1">
    <property type="entry name" value="MECHANOSENSITIVE CHANNEL MSCK"/>
    <property type="match status" value="1"/>
</dbReference>
<reference evidence="11 12" key="1">
    <citation type="submission" date="2018-08" db="EMBL/GenBank/DDBJ databases">
        <title>Complete genome of the Arcobacter suis type strain LMG 26152.</title>
        <authorList>
            <person name="Miller W.G."/>
            <person name="Yee E."/>
            <person name="Bono J.L."/>
        </authorList>
    </citation>
    <scope>NUCLEOTIDE SEQUENCE [LARGE SCALE GENOMIC DNA]</scope>
    <source>
        <strain evidence="11 12">CECT 7833</strain>
    </source>
</reference>
<dbReference type="InterPro" id="IPR006685">
    <property type="entry name" value="MscS_channel_2nd"/>
</dbReference>
<keyword evidence="4 8" id="KW-0812">Transmembrane</keyword>
<dbReference type="InterPro" id="IPR049278">
    <property type="entry name" value="MS_channel_C"/>
</dbReference>
<feature type="domain" description="Mechanosensitive ion channel MscS C-terminal" evidence="10">
    <location>
        <begin position="500"/>
        <end position="564"/>
    </location>
</feature>
<feature type="transmembrane region" description="Helical" evidence="8">
    <location>
        <begin position="408"/>
        <end position="436"/>
    </location>
</feature>
<evidence type="ECO:0000256" key="4">
    <source>
        <dbReference type="ARBA" id="ARBA00022692"/>
    </source>
</evidence>
<comment type="similarity">
    <text evidence="2">Belongs to the MscS (TC 1.A.23) family.</text>
</comment>
<dbReference type="RefSeq" id="WP_118887524.1">
    <property type="nucleotide sequence ID" value="NZ_CP032100.1"/>
</dbReference>
<evidence type="ECO:0000313" key="11">
    <source>
        <dbReference type="EMBL" id="AXX90965.1"/>
    </source>
</evidence>
<dbReference type="PANTHER" id="PTHR30347">
    <property type="entry name" value="POTASSIUM CHANNEL RELATED"/>
    <property type="match status" value="1"/>
</dbReference>
<keyword evidence="5 8" id="KW-1133">Transmembrane helix</keyword>
<dbReference type="AlphaFoldDB" id="A0AAD0SUR3"/>
<dbReference type="InterPro" id="IPR011014">
    <property type="entry name" value="MscS_channel_TM-2"/>
</dbReference>
<dbReference type="GO" id="GO:0008381">
    <property type="term" value="F:mechanosensitive monoatomic ion channel activity"/>
    <property type="evidence" value="ECO:0007669"/>
    <property type="project" value="UniProtKB-ARBA"/>
</dbReference>
<dbReference type="KEGG" id="asui:ASUIS_2557"/>
<dbReference type="Gene3D" id="2.30.30.60">
    <property type="match status" value="1"/>
</dbReference>